<dbReference type="AlphaFoldDB" id="A0A645A9P4"/>
<proteinExistence type="predicted"/>
<reference evidence="1" key="1">
    <citation type="submission" date="2019-08" db="EMBL/GenBank/DDBJ databases">
        <authorList>
            <person name="Kucharzyk K."/>
            <person name="Murdoch R.W."/>
            <person name="Higgins S."/>
            <person name="Loffler F."/>
        </authorList>
    </citation>
    <scope>NUCLEOTIDE SEQUENCE</scope>
</reference>
<evidence type="ECO:0000313" key="1">
    <source>
        <dbReference type="EMBL" id="MPM49935.1"/>
    </source>
</evidence>
<gene>
    <name evidence="1" type="ORF">SDC9_96669</name>
</gene>
<accession>A0A645A9P4</accession>
<sequence>MAPSTPVIIIAATVTEGIPFKFSETSIPIGVVTDLGTKDNISSLGRFNILPKIIILIIPQALPRRIPTIIGSAFFFKCSILL</sequence>
<organism evidence="1">
    <name type="scientific">bioreactor metagenome</name>
    <dbReference type="NCBI Taxonomy" id="1076179"/>
    <lineage>
        <taxon>unclassified sequences</taxon>
        <taxon>metagenomes</taxon>
        <taxon>ecological metagenomes</taxon>
    </lineage>
</organism>
<comment type="caution">
    <text evidence="1">The sequence shown here is derived from an EMBL/GenBank/DDBJ whole genome shotgun (WGS) entry which is preliminary data.</text>
</comment>
<protein>
    <submittedName>
        <fullName evidence="1">Uncharacterized protein</fullName>
    </submittedName>
</protein>
<dbReference type="EMBL" id="VSSQ01012735">
    <property type="protein sequence ID" value="MPM49935.1"/>
    <property type="molecule type" value="Genomic_DNA"/>
</dbReference>
<name>A0A645A9P4_9ZZZZ</name>